<keyword evidence="3" id="KW-1185">Reference proteome</keyword>
<dbReference type="Proteomes" id="UP001595453">
    <property type="component" value="Unassembled WGS sequence"/>
</dbReference>
<organism evidence="2 3">
    <name type="scientific">Pseudoalteromonas fenneropenaei</name>
    <dbReference type="NCBI Taxonomy" id="1737459"/>
    <lineage>
        <taxon>Bacteria</taxon>
        <taxon>Pseudomonadati</taxon>
        <taxon>Pseudomonadota</taxon>
        <taxon>Gammaproteobacteria</taxon>
        <taxon>Alteromonadales</taxon>
        <taxon>Pseudoalteromonadaceae</taxon>
        <taxon>Pseudoalteromonas</taxon>
    </lineage>
</organism>
<comment type="caution">
    <text evidence="2">The sequence shown here is derived from an EMBL/GenBank/DDBJ whole genome shotgun (WGS) entry which is preliminary data.</text>
</comment>
<gene>
    <name evidence="2" type="ORF">ACFOEE_01145</name>
</gene>
<dbReference type="InterPro" id="IPR013096">
    <property type="entry name" value="Cupin_2"/>
</dbReference>
<dbReference type="Pfam" id="PF07883">
    <property type="entry name" value="Cupin_2"/>
    <property type="match status" value="1"/>
</dbReference>
<dbReference type="InterPro" id="IPR014710">
    <property type="entry name" value="RmlC-like_jellyroll"/>
</dbReference>
<reference evidence="3" key="1">
    <citation type="journal article" date="2019" name="Int. J. Syst. Evol. Microbiol.">
        <title>The Global Catalogue of Microorganisms (GCM) 10K type strain sequencing project: providing services to taxonomists for standard genome sequencing and annotation.</title>
        <authorList>
            <consortium name="The Broad Institute Genomics Platform"/>
            <consortium name="The Broad Institute Genome Sequencing Center for Infectious Disease"/>
            <person name="Wu L."/>
            <person name="Ma J."/>
        </authorList>
    </citation>
    <scope>NUCLEOTIDE SEQUENCE [LARGE SCALE GENOMIC DNA]</scope>
    <source>
        <strain evidence="3">KCTC 42730</strain>
    </source>
</reference>
<evidence type="ECO:0000259" key="1">
    <source>
        <dbReference type="Pfam" id="PF07883"/>
    </source>
</evidence>
<dbReference type="SUPFAM" id="SSF51182">
    <property type="entry name" value="RmlC-like cupins"/>
    <property type="match status" value="1"/>
</dbReference>
<evidence type="ECO:0000313" key="2">
    <source>
        <dbReference type="EMBL" id="MFC3031129.1"/>
    </source>
</evidence>
<dbReference type="RefSeq" id="WP_377120050.1">
    <property type="nucleotide sequence ID" value="NZ_JBHRSD010000001.1"/>
</dbReference>
<protein>
    <submittedName>
        <fullName evidence="2">Cupin domain-containing protein</fullName>
    </submittedName>
</protein>
<proteinExistence type="predicted"/>
<dbReference type="EMBL" id="JBHRSD010000001">
    <property type="protein sequence ID" value="MFC3031129.1"/>
    <property type="molecule type" value="Genomic_DNA"/>
</dbReference>
<name>A0ABV7CCM9_9GAMM</name>
<feature type="domain" description="Cupin type-2" evidence="1">
    <location>
        <begin position="56"/>
        <end position="110"/>
    </location>
</feature>
<dbReference type="Gene3D" id="2.60.120.10">
    <property type="entry name" value="Jelly Rolls"/>
    <property type="match status" value="1"/>
</dbReference>
<sequence>MLESKLVSLVKRDDIPSMRTIEVNGVEHWLGHVKDFTKHQDLQAFLPKDNRISMAWVRLEAGEQLDEHVHPVESMILICEGGAKTLGDVETDMVAGDALLVPPTRPHGFIGAEPSGFWGLSLQFDSRGLYEDIADPWATFHEDENYLVQNADNIVDKLFQTNDKFKDRFDKHRLFALVKKGLLKQPHAKQRFLDCFQVWSNHFQKMVFFRYLTTNSKLHSDIAWEHLLEEFGHNKSLESSRKQHTEIFDPILEATSNWFSSAMQRISDQQKLVLVHLVVEASATIFYKHLAPEMSSDTSSEHFHSHESDDHHHVKMGYDHIRRHTPTLQEAEQLFRIQEQGWSMLMAVMSRIADLVVHGSNQAPSVATNQVSSKPAKELVE</sequence>
<dbReference type="InterPro" id="IPR011051">
    <property type="entry name" value="RmlC_Cupin_sf"/>
</dbReference>
<evidence type="ECO:0000313" key="3">
    <source>
        <dbReference type="Proteomes" id="UP001595453"/>
    </source>
</evidence>
<accession>A0ABV7CCM9</accession>